<dbReference type="Pfam" id="PF04167">
    <property type="entry name" value="DUF402"/>
    <property type="match status" value="1"/>
</dbReference>
<evidence type="ECO:0000313" key="3">
    <source>
        <dbReference type="EMBL" id="MBB5782280.1"/>
    </source>
</evidence>
<dbReference type="InterPro" id="IPR050212">
    <property type="entry name" value="Ntdp-like"/>
</dbReference>
<dbReference type="PANTHER" id="PTHR39159:SF1">
    <property type="entry name" value="UPF0374 PROTEIN YGAC"/>
    <property type="match status" value="1"/>
</dbReference>
<reference evidence="3 4" key="1">
    <citation type="submission" date="2020-08" db="EMBL/GenBank/DDBJ databases">
        <title>Sequencing the genomes of 1000 actinobacteria strains.</title>
        <authorList>
            <person name="Klenk H.-P."/>
        </authorList>
    </citation>
    <scope>NUCLEOTIDE SEQUENCE [LARGE SCALE GENOMIC DNA]</scope>
    <source>
        <strain evidence="3 4">DSM 45507</strain>
    </source>
</reference>
<comment type="caution">
    <text evidence="3">The sequence shown here is derived from an EMBL/GenBank/DDBJ whole genome shotgun (WGS) entry which is preliminary data.</text>
</comment>
<organism evidence="3 4">
    <name type="scientific">Nonomuraea jabiensis</name>
    <dbReference type="NCBI Taxonomy" id="882448"/>
    <lineage>
        <taxon>Bacteria</taxon>
        <taxon>Bacillati</taxon>
        <taxon>Actinomycetota</taxon>
        <taxon>Actinomycetes</taxon>
        <taxon>Streptosporangiales</taxon>
        <taxon>Streptosporangiaceae</taxon>
        <taxon>Nonomuraea</taxon>
    </lineage>
</organism>
<gene>
    <name evidence="3" type="ORF">HD596_009036</name>
</gene>
<keyword evidence="4" id="KW-1185">Reference proteome</keyword>
<dbReference type="GO" id="GO:0016787">
    <property type="term" value="F:hydrolase activity"/>
    <property type="evidence" value="ECO:0007669"/>
    <property type="project" value="UniProtKB-KW"/>
</dbReference>
<dbReference type="AlphaFoldDB" id="A0A7W9GEE8"/>
<sequence>MTADTNTRFAEGATAVRRHVWNGKVWTAAPYRVLQDTDEYFVVAGWPGLKSLASTTWITSFLNGGSRREQTVDELASGRWELGWWTWRGTVVRSWYGIDKHFTVRRFFDADRRPLTWYIDFDLPKQRTRLGIDTFDLLLDLIVEPDLSRHRWKDEDEYRHGRRLGLIDEQVHRHVSAARDEVVGLVETRQGPFACDWSPLAHELWQTPTLPADALETL</sequence>
<feature type="domain" description="DUF402" evidence="2">
    <location>
        <begin position="79"/>
        <end position="189"/>
    </location>
</feature>
<dbReference type="RefSeq" id="WP_185075409.1">
    <property type="nucleotide sequence ID" value="NZ_JACHMB010000001.1"/>
</dbReference>
<dbReference type="InterPro" id="IPR035930">
    <property type="entry name" value="FomD-like_sf"/>
</dbReference>
<dbReference type="EMBL" id="JACHMB010000001">
    <property type="protein sequence ID" value="MBB5782280.1"/>
    <property type="molecule type" value="Genomic_DNA"/>
</dbReference>
<evidence type="ECO:0000259" key="2">
    <source>
        <dbReference type="Pfam" id="PF04167"/>
    </source>
</evidence>
<dbReference type="SUPFAM" id="SSF159234">
    <property type="entry name" value="FomD-like"/>
    <property type="match status" value="1"/>
</dbReference>
<keyword evidence="1" id="KW-0378">Hydrolase</keyword>
<evidence type="ECO:0000313" key="4">
    <source>
        <dbReference type="Proteomes" id="UP000579153"/>
    </source>
</evidence>
<accession>A0A7W9GEE8</accession>
<proteinExistence type="predicted"/>
<name>A0A7W9GEE8_9ACTN</name>
<dbReference type="Proteomes" id="UP000579153">
    <property type="component" value="Unassembled WGS sequence"/>
</dbReference>
<dbReference type="PANTHER" id="PTHR39159">
    <property type="match status" value="1"/>
</dbReference>
<protein>
    <submittedName>
        <fullName evidence="3">Putative RNA-binding protein associated with RNAse of E/G family</fullName>
    </submittedName>
</protein>
<dbReference type="InterPro" id="IPR007295">
    <property type="entry name" value="DUF402"/>
</dbReference>
<dbReference type="Gene3D" id="2.40.380.10">
    <property type="entry name" value="FomD-like"/>
    <property type="match status" value="1"/>
</dbReference>
<evidence type="ECO:0000256" key="1">
    <source>
        <dbReference type="ARBA" id="ARBA00022801"/>
    </source>
</evidence>